<organism evidence="8 10">
    <name type="scientific">Venturia inaequalis</name>
    <name type="common">Apple scab fungus</name>
    <dbReference type="NCBI Taxonomy" id="5025"/>
    <lineage>
        <taxon>Eukaryota</taxon>
        <taxon>Fungi</taxon>
        <taxon>Dikarya</taxon>
        <taxon>Ascomycota</taxon>
        <taxon>Pezizomycotina</taxon>
        <taxon>Dothideomycetes</taxon>
        <taxon>Pleosporomycetidae</taxon>
        <taxon>Venturiales</taxon>
        <taxon>Venturiaceae</taxon>
        <taxon>Venturia</taxon>
    </lineage>
</organism>
<dbReference type="GO" id="GO:0005524">
    <property type="term" value="F:ATP binding"/>
    <property type="evidence" value="ECO:0007669"/>
    <property type="project" value="UniProtKB-KW"/>
</dbReference>
<dbReference type="SUPFAM" id="SSF52540">
    <property type="entry name" value="P-loop containing nucleoside triphosphate hydrolases"/>
    <property type="match status" value="1"/>
</dbReference>
<dbReference type="OrthoDB" id="5600252at2759"/>
<keyword evidence="10" id="KW-1185">Reference proteome</keyword>
<keyword evidence="2" id="KW-0067">ATP-binding</keyword>
<evidence type="ECO:0000256" key="1">
    <source>
        <dbReference type="ARBA" id="ARBA00022741"/>
    </source>
</evidence>
<feature type="domain" description="Helicase C-terminal" evidence="5">
    <location>
        <begin position="630"/>
        <end position="805"/>
    </location>
</feature>
<dbReference type="Gene3D" id="1.20.120.1080">
    <property type="match status" value="1"/>
</dbReference>
<accession>A0A8H3VCZ5</accession>
<dbReference type="GO" id="GO:0004386">
    <property type="term" value="F:helicase activity"/>
    <property type="evidence" value="ECO:0007669"/>
    <property type="project" value="TreeGrafter"/>
</dbReference>
<evidence type="ECO:0000313" key="10">
    <source>
        <dbReference type="Proteomes" id="UP000490939"/>
    </source>
</evidence>
<evidence type="ECO:0008006" key="11">
    <source>
        <dbReference type="Google" id="ProtNLM"/>
    </source>
</evidence>
<dbReference type="EMBL" id="WNWS01000057">
    <property type="protein sequence ID" value="KAE9983852.1"/>
    <property type="molecule type" value="Genomic_DNA"/>
</dbReference>
<dbReference type="Gene3D" id="3.40.50.300">
    <property type="entry name" value="P-loop containing nucleotide triphosphate hydrolases"/>
    <property type="match status" value="2"/>
</dbReference>
<dbReference type="Pfam" id="PF00270">
    <property type="entry name" value="DEAD"/>
    <property type="match status" value="1"/>
</dbReference>
<dbReference type="InterPro" id="IPR027417">
    <property type="entry name" value="P-loop_NTPase"/>
</dbReference>
<keyword evidence="1" id="KW-0547">Nucleotide-binding</keyword>
<dbReference type="EMBL" id="WNWR01000278">
    <property type="protein sequence ID" value="KAE9985408.1"/>
    <property type="molecule type" value="Genomic_DNA"/>
</dbReference>
<gene>
    <name evidence="6" type="ORF">BLS_005529</name>
    <name evidence="8" type="ORF">EG327_004701</name>
    <name evidence="7" type="ORF">EG328_009466</name>
</gene>
<dbReference type="EMBL" id="WNWQ01000385">
    <property type="protein sequence ID" value="KAE9969032.1"/>
    <property type="molecule type" value="Genomic_DNA"/>
</dbReference>
<comment type="caution">
    <text evidence="8">The sequence shown here is derived from an EMBL/GenBank/DDBJ whole genome shotgun (WGS) entry which is preliminary data.</text>
</comment>
<dbReference type="Pfam" id="PF00271">
    <property type="entry name" value="Helicase_C"/>
    <property type="match status" value="1"/>
</dbReference>
<feature type="domain" description="Helicase ATP-binding" evidence="4">
    <location>
        <begin position="355"/>
        <end position="530"/>
    </location>
</feature>
<dbReference type="SMART" id="SM00487">
    <property type="entry name" value="DEXDc"/>
    <property type="match status" value="1"/>
</dbReference>
<name>A0A8H3VCZ5_VENIN</name>
<dbReference type="Proteomes" id="UP000433883">
    <property type="component" value="Unassembled WGS sequence"/>
</dbReference>
<dbReference type="InterPro" id="IPR011545">
    <property type="entry name" value="DEAD/DEAH_box_helicase_dom"/>
</dbReference>
<dbReference type="SMART" id="SM00490">
    <property type="entry name" value="HELICc"/>
    <property type="match status" value="1"/>
</dbReference>
<dbReference type="GO" id="GO:0003723">
    <property type="term" value="F:RNA binding"/>
    <property type="evidence" value="ECO:0007669"/>
    <property type="project" value="TreeGrafter"/>
</dbReference>
<dbReference type="CDD" id="cd17917">
    <property type="entry name" value="DEXHc_RHA-like"/>
    <property type="match status" value="1"/>
</dbReference>
<dbReference type="InterPro" id="IPR001650">
    <property type="entry name" value="Helicase_C-like"/>
</dbReference>
<feature type="compositionally biased region" description="Basic and acidic residues" evidence="3">
    <location>
        <begin position="1252"/>
        <end position="1264"/>
    </location>
</feature>
<dbReference type="PROSITE" id="PS51194">
    <property type="entry name" value="HELICASE_CTER"/>
    <property type="match status" value="1"/>
</dbReference>
<evidence type="ECO:0000313" key="6">
    <source>
        <dbReference type="EMBL" id="KAE9969032.1"/>
    </source>
</evidence>
<dbReference type="Proteomes" id="UP000447873">
    <property type="component" value="Unassembled WGS sequence"/>
</dbReference>
<feature type="compositionally biased region" description="Basic and acidic residues" evidence="3">
    <location>
        <begin position="1"/>
        <end position="16"/>
    </location>
</feature>
<evidence type="ECO:0000313" key="7">
    <source>
        <dbReference type="EMBL" id="KAE9983852.1"/>
    </source>
</evidence>
<dbReference type="Pfam" id="PF04408">
    <property type="entry name" value="WHD_HA2"/>
    <property type="match status" value="1"/>
</dbReference>
<dbReference type="InterPro" id="IPR011709">
    <property type="entry name" value="DEAD-box_helicase_OB_fold"/>
</dbReference>
<feature type="region of interest" description="Disordered" evidence="3">
    <location>
        <begin position="1"/>
        <end position="48"/>
    </location>
</feature>
<dbReference type="Proteomes" id="UP000490939">
    <property type="component" value="Unassembled WGS sequence"/>
</dbReference>
<protein>
    <recommendedName>
        <fullName evidence="11">P-loop containing nucleoside triphosphate hydrolase protein</fullName>
    </recommendedName>
</protein>
<dbReference type="CDD" id="cd18791">
    <property type="entry name" value="SF2_C_RHA"/>
    <property type="match status" value="1"/>
</dbReference>
<dbReference type="PROSITE" id="PS51192">
    <property type="entry name" value="HELICASE_ATP_BIND_1"/>
    <property type="match status" value="1"/>
</dbReference>
<feature type="compositionally biased region" description="Low complexity" evidence="3">
    <location>
        <begin position="1200"/>
        <end position="1222"/>
    </location>
</feature>
<evidence type="ECO:0000259" key="4">
    <source>
        <dbReference type="PROSITE" id="PS51192"/>
    </source>
</evidence>
<dbReference type="InterPro" id="IPR048333">
    <property type="entry name" value="HA2_WH"/>
</dbReference>
<feature type="region of interest" description="Disordered" evidence="3">
    <location>
        <begin position="1185"/>
        <end position="1290"/>
    </location>
</feature>
<evidence type="ECO:0000256" key="2">
    <source>
        <dbReference type="ARBA" id="ARBA00022840"/>
    </source>
</evidence>
<dbReference type="SMART" id="SM00847">
    <property type="entry name" value="HA2"/>
    <property type="match status" value="1"/>
</dbReference>
<dbReference type="Pfam" id="PF21010">
    <property type="entry name" value="HA2_C"/>
    <property type="match status" value="1"/>
</dbReference>
<dbReference type="InterPro" id="IPR007502">
    <property type="entry name" value="Helicase-assoc_dom"/>
</dbReference>
<proteinExistence type="predicted"/>
<evidence type="ECO:0000313" key="9">
    <source>
        <dbReference type="Proteomes" id="UP000447873"/>
    </source>
</evidence>
<dbReference type="InterPro" id="IPR014001">
    <property type="entry name" value="Helicase_ATP-bd"/>
</dbReference>
<sequence length="1290" mass="142367">MQTLPPRRERMSEKTSRTHGNRPNALKNDKAKFQQQRGGVSSQKRNIPTNVIRMSHLSEQELEANKNAQLDIFNYCARLGSLPTIKIRNTMPVARNGRKRQKYSIFTIELAERGIIASANASDIRHAEAAACLDFKKQVEKLHAEGSTEDLSIMDSTTLTTTNAKEFVALYKILHKDAKFEFRMSQAGGRGGCLEAHVELNGDALGGERCIRTSSNKKNAEELAYLAAAMNLAASDSSLMPRFRTALAEGQGSILPPARTLRWNVSDRTTRKVVYILRDVQKMGLPKPSRGNPVQREAQLPATMRDTIGLPEDQRAAKAADLKHRLEVYRTDPSLTEKRALRDSLPMSQHRDSVLRHINNNMYSVIVGATGSGKTTQVPQILLEDAIDNNVGAACNIVCTQPRRIAATSVASRVAAERGERLRSSVGYHVRFDPRPPEAGGSITYCTTGILLQRLQKFPDQVLDDLTHVIIDEVHERDILIDFLMVTLKKIIPIRRAAGKPVPKVVLMSATIDSKLFATYFQEMTADGVTHSCPSLSIPGRTFPVKEKYFEDIVVDLHKTAAEEFRQIVRSDKDTANYMRWESGFNRTSGIKSTGEDEEAAIDWNKLATIDGQPADEKQDSTVPISLVVATIAHIAKTTNDGAVLVFLPGFEEIKKVKLALTQTTPMGINFLDESKYRLSTLHSSVPAAEQAAVFQPVPAGCRKIILSTNIAETSVTIPDIQHVVDTGKLREKRFDQIRGITKLQCTWISKSNAKQRAGRAGRVQNGNYYALYSRARYESFRPIGLPEMLRSDLQEVCLDIKAQAFKFPVREFLAASIEAPAPEAVNSAVVRLVEMQALTEDEEITPLGRLLASLPTHPSLGKMIVLGVIFRCLDPMVILGASMNERSIFATPPDRKREARQAQSQFIDPNAPTDHLASITAFMQMRQILTTQNDWDMVGFGNRNFVHNGAFKTIHSTTQQIEQVLEEAGLLERHAGRDPRTQIGSAELNTNSRNLNLIKALIVAGLHPNLALAHGSTYRTKRESRAVIHPSSFNFTGYGSRNRTDDLISFSSLIKSGDGSLTFLKDTTPVSTLSAVLFGGRLAQKGREITLDNWLNIFAQSGPYGAVDKVVSLRQVMDLLLGTAFADLAHLKQNKFEAERNENHQSGTGDRVKSYHKYNAVREVFAKGLVELLDLDAADAAAPAPAAASGQTDRRFDPNNRSSSGSRYGNSGINSGSRSLSLDFQKTRAADGSSQSGLKSWANYGGTSDSARQDGDRGLEQKRSKFFGDGPSVTETMGRQAVSRARREY</sequence>
<feature type="compositionally biased region" description="Polar residues" evidence="3">
    <location>
        <begin position="33"/>
        <end position="48"/>
    </location>
</feature>
<dbReference type="Pfam" id="PF07717">
    <property type="entry name" value="OB_NTP_bind"/>
    <property type="match status" value="1"/>
</dbReference>
<dbReference type="PANTHER" id="PTHR18934">
    <property type="entry name" value="ATP-DEPENDENT RNA HELICASE"/>
    <property type="match status" value="1"/>
</dbReference>
<reference evidence="8 10" key="1">
    <citation type="submission" date="2019-07" db="EMBL/GenBank/DDBJ databases">
        <title>Venturia inaequalis Genome Resource.</title>
        <authorList>
            <person name="Lichtner F.J."/>
        </authorList>
    </citation>
    <scope>NUCLEOTIDE SEQUENCE [LARGE SCALE GENOMIC DNA]</scope>
    <source>
        <strain evidence="7 9">120213</strain>
        <strain evidence="6">Bline_iso_100314</strain>
        <strain evidence="8 10">DMI_063113</strain>
    </source>
</reference>
<evidence type="ECO:0000256" key="3">
    <source>
        <dbReference type="SAM" id="MobiDB-lite"/>
    </source>
</evidence>
<evidence type="ECO:0000259" key="5">
    <source>
        <dbReference type="PROSITE" id="PS51194"/>
    </source>
</evidence>
<evidence type="ECO:0000313" key="8">
    <source>
        <dbReference type="EMBL" id="KAE9985408.1"/>
    </source>
</evidence>
<dbReference type="PANTHER" id="PTHR18934:SF203">
    <property type="entry name" value="ATP-DEPENDENT RNA HELICASE A"/>
    <property type="match status" value="1"/>
</dbReference>